<proteinExistence type="predicted"/>
<dbReference type="SUPFAM" id="SSF49464">
    <property type="entry name" value="Carboxypeptidase regulatory domain-like"/>
    <property type="match status" value="1"/>
</dbReference>
<evidence type="ECO:0000313" key="3">
    <source>
        <dbReference type="Proteomes" id="UP000316095"/>
    </source>
</evidence>
<feature type="compositionally biased region" description="Polar residues" evidence="1">
    <location>
        <begin position="115"/>
        <end position="129"/>
    </location>
</feature>
<gene>
    <name evidence="2" type="ORF">Pan54_16000</name>
</gene>
<dbReference type="OrthoDB" id="289014at2"/>
<dbReference type="Proteomes" id="UP000316095">
    <property type="component" value="Unassembled WGS sequence"/>
</dbReference>
<feature type="compositionally biased region" description="Polar residues" evidence="1">
    <location>
        <begin position="87"/>
        <end position="107"/>
    </location>
</feature>
<evidence type="ECO:0000256" key="1">
    <source>
        <dbReference type="SAM" id="MobiDB-lite"/>
    </source>
</evidence>
<keyword evidence="3" id="KW-1185">Reference proteome</keyword>
<organism evidence="2 3">
    <name type="scientific">Rubinisphaera italica</name>
    <dbReference type="NCBI Taxonomy" id="2527969"/>
    <lineage>
        <taxon>Bacteria</taxon>
        <taxon>Pseudomonadati</taxon>
        <taxon>Planctomycetota</taxon>
        <taxon>Planctomycetia</taxon>
        <taxon>Planctomycetales</taxon>
        <taxon>Planctomycetaceae</taxon>
        <taxon>Rubinisphaera</taxon>
    </lineage>
</organism>
<protein>
    <recommendedName>
        <fullName evidence="4">Carboxypeptidase regulatory-like domain-containing protein</fullName>
    </recommendedName>
</protein>
<dbReference type="Gene3D" id="2.60.40.1120">
    <property type="entry name" value="Carboxypeptidase-like, regulatory domain"/>
    <property type="match status" value="1"/>
</dbReference>
<sequence>MNRISVYQLIFATFTFVLIGCSGGGEPAGPSKNATVSGKVTSDGKPVSNAVISFEKPAFGAWGADLGADGSYSLELAAGEFNVSITPKAATTTTMDPGNMPEQTESNDIPKKYRSASTSGATATINEGDNTYDLELSE</sequence>
<evidence type="ECO:0008006" key="4">
    <source>
        <dbReference type="Google" id="ProtNLM"/>
    </source>
</evidence>
<dbReference type="AlphaFoldDB" id="A0A5C5XGA0"/>
<accession>A0A5C5XGA0</accession>
<dbReference type="InterPro" id="IPR008969">
    <property type="entry name" value="CarboxyPept-like_regulatory"/>
</dbReference>
<dbReference type="RefSeq" id="WP_146502929.1">
    <property type="nucleotide sequence ID" value="NZ_SJPG01000001.1"/>
</dbReference>
<name>A0A5C5XGA0_9PLAN</name>
<dbReference type="EMBL" id="SJPG01000001">
    <property type="protein sequence ID" value="TWT60872.1"/>
    <property type="molecule type" value="Genomic_DNA"/>
</dbReference>
<dbReference type="PROSITE" id="PS51257">
    <property type="entry name" value="PROKAR_LIPOPROTEIN"/>
    <property type="match status" value="1"/>
</dbReference>
<evidence type="ECO:0000313" key="2">
    <source>
        <dbReference type="EMBL" id="TWT60872.1"/>
    </source>
</evidence>
<reference evidence="2 3" key="1">
    <citation type="submission" date="2019-02" db="EMBL/GenBank/DDBJ databases">
        <title>Deep-cultivation of Planctomycetes and their phenomic and genomic characterization uncovers novel biology.</title>
        <authorList>
            <person name="Wiegand S."/>
            <person name="Jogler M."/>
            <person name="Boedeker C."/>
            <person name="Pinto D."/>
            <person name="Vollmers J."/>
            <person name="Rivas-Marin E."/>
            <person name="Kohn T."/>
            <person name="Peeters S.H."/>
            <person name="Heuer A."/>
            <person name="Rast P."/>
            <person name="Oberbeckmann S."/>
            <person name="Bunk B."/>
            <person name="Jeske O."/>
            <person name="Meyerdierks A."/>
            <person name="Storesund J.E."/>
            <person name="Kallscheuer N."/>
            <person name="Luecker S."/>
            <person name="Lage O.M."/>
            <person name="Pohl T."/>
            <person name="Merkel B.J."/>
            <person name="Hornburger P."/>
            <person name="Mueller R.-W."/>
            <person name="Bruemmer F."/>
            <person name="Labrenz M."/>
            <person name="Spormann A.M."/>
            <person name="Op Den Camp H."/>
            <person name="Overmann J."/>
            <person name="Amann R."/>
            <person name="Jetten M.S.M."/>
            <person name="Mascher T."/>
            <person name="Medema M.H."/>
            <person name="Devos D.P."/>
            <person name="Kaster A.-K."/>
            <person name="Ovreas L."/>
            <person name="Rohde M."/>
            <person name="Galperin M.Y."/>
            <person name="Jogler C."/>
        </authorList>
    </citation>
    <scope>NUCLEOTIDE SEQUENCE [LARGE SCALE GENOMIC DNA]</scope>
    <source>
        <strain evidence="2 3">Pan54</strain>
    </source>
</reference>
<comment type="caution">
    <text evidence="2">The sequence shown here is derived from an EMBL/GenBank/DDBJ whole genome shotgun (WGS) entry which is preliminary data.</text>
</comment>
<feature type="region of interest" description="Disordered" evidence="1">
    <location>
        <begin position="87"/>
        <end position="138"/>
    </location>
</feature>